<gene>
    <name evidence="4" type="ORF">INT44_005548</name>
</gene>
<sequence length="280" mass="31310">MLEIPDLETFAIQLHSTGVAEIIFNRPEKYNALSGQVYAEWLKAINWAARCDDVKVTVLTGRGKYYSSGKELTVPDPVSESVTYEEKIALSKESSQTTRSLVEALINFPKLLIAAVNGPAIGFAVTSLALCDVVYSVPSATFRTPFMQLGISAEGCSSILFQRIMGPSRANEMLLMGRHFSAPELLQAKFIGEILPEDAFHEEVVNLATKAAQFSLEALKTTKKLIRDVDRELLLKVNNEEFDRLAERKVSQEHVDSVLRFAEDAKKKKQLKQKQQLFRL</sequence>
<proteinExistence type="predicted"/>
<evidence type="ECO:0000256" key="1">
    <source>
        <dbReference type="ARBA" id="ARBA00004275"/>
    </source>
</evidence>
<evidence type="ECO:0000256" key="3">
    <source>
        <dbReference type="ARBA" id="ARBA00023235"/>
    </source>
</evidence>
<dbReference type="InterPro" id="IPR051053">
    <property type="entry name" value="ECH/Chromodomain_protein"/>
</dbReference>
<dbReference type="Pfam" id="PF00378">
    <property type="entry name" value="ECH_1"/>
    <property type="match status" value="1"/>
</dbReference>
<evidence type="ECO:0000313" key="5">
    <source>
        <dbReference type="Proteomes" id="UP000612746"/>
    </source>
</evidence>
<dbReference type="InterPro" id="IPR001753">
    <property type="entry name" value="Enoyl-CoA_hydra/iso"/>
</dbReference>
<comment type="subcellular location">
    <subcellularLocation>
        <location evidence="1">Peroxisome</location>
    </subcellularLocation>
</comment>
<dbReference type="AlphaFoldDB" id="A0A8H7U8K7"/>
<dbReference type="CDD" id="cd06558">
    <property type="entry name" value="crotonase-like"/>
    <property type="match status" value="1"/>
</dbReference>
<dbReference type="PANTHER" id="PTHR43684">
    <property type="match status" value="1"/>
</dbReference>
<dbReference type="GO" id="GO:0005777">
    <property type="term" value="C:peroxisome"/>
    <property type="evidence" value="ECO:0007669"/>
    <property type="project" value="UniProtKB-SubCell"/>
</dbReference>
<reference evidence="4" key="1">
    <citation type="submission" date="2020-12" db="EMBL/GenBank/DDBJ databases">
        <title>Metabolic potential, ecology and presence of endohyphal bacteria is reflected in genomic diversity of Mucoromycotina.</title>
        <authorList>
            <person name="Muszewska A."/>
            <person name="Okrasinska A."/>
            <person name="Steczkiewicz K."/>
            <person name="Drgas O."/>
            <person name="Orlowska M."/>
            <person name="Perlinska-Lenart U."/>
            <person name="Aleksandrzak-Piekarczyk T."/>
            <person name="Szatraj K."/>
            <person name="Zielenkiewicz U."/>
            <person name="Pilsyk S."/>
            <person name="Malc E."/>
            <person name="Mieczkowski P."/>
            <person name="Kruszewska J.S."/>
            <person name="Biernat P."/>
            <person name="Pawlowska J."/>
        </authorList>
    </citation>
    <scope>NUCLEOTIDE SEQUENCE</scope>
    <source>
        <strain evidence="4">WA0000051536</strain>
    </source>
</reference>
<dbReference type="EMBL" id="JAEPRA010000025">
    <property type="protein sequence ID" value="KAG2172177.1"/>
    <property type="molecule type" value="Genomic_DNA"/>
</dbReference>
<dbReference type="OrthoDB" id="448450at2759"/>
<dbReference type="InterPro" id="IPR014748">
    <property type="entry name" value="Enoyl-CoA_hydra_C"/>
</dbReference>
<dbReference type="InterPro" id="IPR029045">
    <property type="entry name" value="ClpP/crotonase-like_dom_sf"/>
</dbReference>
<name>A0A8H7U8K7_9FUNG</name>
<evidence type="ECO:0000313" key="4">
    <source>
        <dbReference type="EMBL" id="KAG2172177.1"/>
    </source>
</evidence>
<dbReference type="PANTHER" id="PTHR43684:SF1">
    <property type="entry name" value="ENOYL-COA DELTA ISOMERASE 2"/>
    <property type="match status" value="1"/>
</dbReference>
<protein>
    <submittedName>
        <fullName evidence="4">Uncharacterized protein</fullName>
    </submittedName>
</protein>
<keyword evidence="3" id="KW-0413">Isomerase</keyword>
<comment type="caution">
    <text evidence="4">The sequence shown here is derived from an EMBL/GenBank/DDBJ whole genome shotgun (WGS) entry which is preliminary data.</text>
</comment>
<organism evidence="4 5">
    <name type="scientific">Umbelopsis vinacea</name>
    <dbReference type="NCBI Taxonomy" id="44442"/>
    <lineage>
        <taxon>Eukaryota</taxon>
        <taxon>Fungi</taxon>
        <taxon>Fungi incertae sedis</taxon>
        <taxon>Mucoromycota</taxon>
        <taxon>Mucoromycotina</taxon>
        <taxon>Umbelopsidomycetes</taxon>
        <taxon>Umbelopsidales</taxon>
        <taxon>Umbelopsidaceae</taxon>
        <taxon>Umbelopsis</taxon>
    </lineage>
</organism>
<dbReference type="Gene3D" id="3.90.226.10">
    <property type="entry name" value="2-enoyl-CoA Hydratase, Chain A, domain 1"/>
    <property type="match status" value="1"/>
</dbReference>
<dbReference type="Proteomes" id="UP000612746">
    <property type="component" value="Unassembled WGS sequence"/>
</dbReference>
<dbReference type="SUPFAM" id="SSF52096">
    <property type="entry name" value="ClpP/crotonase"/>
    <property type="match status" value="1"/>
</dbReference>
<keyword evidence="5" id="KW-1185">Reference proteome</keyword>
<keyword evidence="2" id="KW-0576">Peroxisome</keyword>
<evidence type="ECO:0000256" key="2">
    <source>
        <dbReference type="ARBA" id="ARBA00023140"/>
    </source>
</evidence>
<accession>A0A8H7U8K7</accession>
<dbReference type="GO" id="GO:0004165">
    <property type="term" value="F:delta(3)-delta(2)-enoyl-CoA isomerase activity"/>
    <property type="evidence" value="ECO:0007669"/>
    <property type="project" value="UniProtKB-ARBA"/>
</dbReference>
<dbReference type="Gene3D" id="1.10.12.10">
    <property type="entry name" value="Lyase 2-enoyl-coa Hydratase, Chain A, domain 2"/>
    <property type="match status" value="1"/>
</dbReference>